<reference evidence="1 2" key="1">
    <citation type="journal article" date="2015" name="Genome Biol. Evol.">
        <title>Phylogenomic analyses indicate that early fungi evolved digesting cell walls of algal ancestors of land plants.</title>
        <authorList>
            <person name="Chang Y."/>
            <person name="Wang S."/>
            <person name="Sekimoto S."/>
            <person name="Aerts A.L."/>
            <person name="Choi C."/>
            <person name="Clum A."/>
            <person name="LaButti K.M."/>
            <person name="Lindquist E.A."/>
            <person name="Yee Ngan C."/>
            <person name="Ohm R.A."/>
            <person name="Salamov A.A."/>
            <person name="Grigoriev I.V."/>
            <person name="Spatafora J.W."/>
            <person name="Berbee M.L."/>
        </authorList>
    </citation>
    <scope>NUCLEOTIDE SEQUENCE [LARGE SCALE GENOMIC DNA]</scope>
    <source>
        <strain evidence="1 2">NRRL 28638</strain>
    </source>
</reference>
<dbReference type="OrthoDB" id="26401at2759"/>
<evidence type="ECO:0000313" key="1">
    <source>
        <dbReference type="EMBL" id="KXN69063.1"/>
    </source>
</evidence>
<evidence type="ECO:0008006" key="3">
    <source>
        <dbReference type="Google" id="ProtNLM"/>
    </source>
</evidence>
<evidence type="ECO:0000313" key="2">
    <source>
        <dbReference type="Proteomes" id="UP000070444"/>
    </source>
</evidence>
<dbReference type="Proteomes" id="UP000070444">
    <property type="component" value="Unassembled WGS sequence"/>
</dbReference>
<gene>
    <name evidence="1" type="ORF">CONCODRAFT_71761</name>
</gene>
<protein>
    <recommendedName>
        <fullName evidence="3">Anaphase-promoting complex subunit 1</fullName>
    </recommendedName>
</protein>
<organism evidence="1 2">
    <name type="scientific">Conidiobolus coronatus (strain ATCC 28846 / CBS 209.66 / NRRL 28638)</name>
    <name type="common">Delacroixia coronata</name>
    <dbReference type="NCBI Taxonomy" id="796925"/>
    <lineage>
        <taxon>Eukaryota</taxon>
        <taxon>Fungi</taxon>
        <taxon>Fungi incertae sedis</taxon>
        <taxon>Zoopagomycota</taxon>
        <taxon>Entomophthoromycotina</taxon>
        <taxon>Entomophthoromycetes</taxon>
        <taxon>Entomophthorales</taxon>
        <taxon>Ancylistaceae</taxon>
        <taxon>Conidiobolus</taxon>
    </lineage>
</organism>
<proteinExistence type="predicted"/>
<keyword evidence="2" id="KW-1185">Reference proteome</keyword>
<dbReference type="AlphaFoldDB" id="A0A137P1Z9"/>
<accession>A0A137P1Z9</accession>
<dbReference type="EMBL" id="KQ964549">
    <property type="protein sequence ID" value="KXN69063.1"/>
    <property type="molecule type" value="Genomic_DNA"/>
</dbReference>
<sequence>MANKLKFGSKLVEFGNNSDDNWFKFYEGFGNYRNEVDNSGSDWFIGGKLFHLGILKELELDLSDYYSLLVKKHPGIESGLILALSAQYLSSKSSRLTKLFSLYLPPLQNNLLISEFNKFKNDVENLGSIHYLTQCSALIGIGMLYAGTKPNIQFLYPVLDRLGLICKAFTIEESSKQNGIILAAGICIGLTQLDSGVKTEKDWDLLSIKLVEIWKEGNNRPASNLEDIEFQLVGVLIALGLKHSFKGFSNVELNTIFSISDFLDYTPLVLFIKGLFQFSTLLNQGVKVENLLLPPQLKEIRGMPPRLKIFYWKLKSSQWFAIGLHFMCSYNPKLTNYLWIEVQAHKHLLQKSKSQNFSKFSLEYIYLLVAIALINLGKTNSNLVTELLTLKASIELNSIEYKLIDITLALIYLGSENPKTLINTNLVKGLLILSYFPITCDQGEYF</sequence>
<name>A0A137P1Z9_CONC2</name>